<feature type="compositionally biased region" description="Acidic residues" evidence="1">
    <location>
        <begin position="726"/>
        <end position="736"/>
    </location>
</feature>
<keyword evidence="2" id="KW-0472">Membrane</keyword>
<dbReference type="AlphaFoldDB" id="A0A517LNS5"/>
<evidence type="ECO:0000256" key="2">
    <source>
        <dbReference type="SAM" id="Phobius"/>
    </source>
</evidence>
<feature type="transmembrane region" description="Helical" evidence="2">
    <location>
        <begin position="37"/>
        <end position="59"/>
    </location>
</feature>
<feature type="compositionally biased region" description="Low complexity" evidence="1">
    <location>
        <begin position="708"/>
        <end position="719"/>
    </location>
</feature>
<keyword evidence="4" id="KW-1185">Reference proteome</keyword>
<gene>
    <name evidence="3" type="ORF">FKW77_004324</name>
</gene>
<evidence type="ECO:0000313" key="3">
    <source>
        <dbReference type="EMBL" id="QDS77289.1"/>
    </source>
</evidence>
<dbReference type="OrthoDB" id="5342924at2759"/>
<organism evidence="3 4">
    <name type="scientific">Venturia effusa</name>
    <dbReference type="NCBI Taxonomy" id="50376"/>
    <lineage>
        <taxon>Eukaryota</taxon>
        <taxon>Fungi</taxon>
        <taxon>Dikarya</taxon>
        <taxon>Ascomycota</taxon>
        <taxon>Pezizomycotina</taxon>
        <taxon>Dothideomycetes</taxon>
        <taxon>Pleosporomycetidae</taxon>
        <taxon>Venturiales</taxon>
        <taxon>Venturiaceae</taxon>
        <taxon>Venturia</taxon>
    </lineage>
</organism>
<protein>
    <submittedName>
        <fullName evidence="3">Uncharacterized protein</fullName>
    </submittedName>
</protein>
<evidence type="ECO:0000256" key="1">
    <source>
        <dbReference type="SAM" id="MobiDB-lite"/>
    </source>
</evidence>
<dbReference type="EMBL" id="CP042201">
    <property type="protein sequence ID" value="QDS77289.1"/>
    <property type="molecule type" value="Genomic_DNA"/>
</dbReference>
<keyword evidence="2" id="KW-1133">Transmembrane helix</keyword>
<name>A0A517LNS5_9PEZI</name>
<sequence>MTHVYSRIFSRTIDLPGSSSSSSSSTSESEKTIKSKIWPWCSLVFGVLWIVPVVSVLVLSFRDHIVGQSIGCLNQSNKKCRLDLHAFTQVQQAQTLAKADEEVKAGLQIAAKALETWFCFICASLIWIVLKRLAGEDDTDALPIGYLHVHTECQDLRILPKLAWGRRLDASRLKGWAQARLYLFIAFVTSICILCNLMGSATAILVLPNIQWTAINKGTDTWLENVFSASRPLSSSIARNCNESQVLAGSYSCTYKSYGLTTDMVVAAAVATNDQTFKLVDDQPNGNQVIDVPLSPLVLPPIMQEASVSFTVNISDSSFMWTPSRQTLRDISTDLTDYDYMTGNNPLNTQEYPQSNLFSRSLQTRFQRRGPVLGQDNRCYKNLPEKNVGIFPAGGDREVCCYDLWDEGLWKCIPWGRSWKDIQQAGTTFTIGDGYADSTSNSTIAVTIFSTSSSLEMENSTYGMIQRKEKTFDWATAFDTGNSPETKLTGPQQIFEYKRIEPMKDSNPQPGQSPNRTAFVWCDSKTVLGLADYVLNPSRVSNPMRLTEMNAITETPQPIFMHPEWSLAAWSVDRTGPYNTAGKKRGASRNIIIALENWIKLGDLSQAAMDFRYIHKFVAVQTLSMVSYSTTSIKPKDGTHSLLSRKAMIQVWKYDHQSSSSRFAIAILILGLVCVVARTYLYLFDREEMKDATEILVQALKTVNRQNRSSSSRTPSLLTANSGTEDYNDDGSEDEKEFPVVQVKPVPPPNFTDTRTKRIPYRSRVQETTQADEQALACTQTAAKTVLEAWFGFSSANSVYSLFERLASQKYRLPVGFIHMVLHTLRAELRVIPKLV</sequence>
<dbReference type="Proteomes" id="UP000316270">
    <property type="component" value="Chromosome 17"/>
</dbReference>
<evidence type="ECO:0000313" key="4">
    <source>
        <dbReference type="Proteomes" id="UP000316270"/>
    </source>
</evidence>
<keyword evidence="2" id="KW-0812">Transmembrane</keyword>
<reference evidence="3 4" key="1">
    <citation type="submission" date="2019-07" db="EMBL/GenBank/DDBJ databases">
        <title>Finished genome of Venturia effusa.</title>
        <authorList>
            <person name="Young C.A."/>
            <person name="Cox M.P."/>
            <person name="Ganley A.R.D."/>
            <person name="David W.J."/>
        </authorList>
    </citation>
    <scope>NUCLEOTIDE SEQUENCE [LARGE SCALE GENOMIC DNA]</scope>
    <source>
        <strain evidence="4">albino</strain>
    </source>
</reference>
<feature type="transmembrane region" description="Helical" evidence="2">
    <location>
        <begin position="181"/>
        <end position="207"/>
    </location>
</feature>
<proteinExistence type="predicted"/>
<accession>A0A517LNS5</accession>
<feature type="region of interest" description="Disordered" evidence="1">
    <location>
        <begin position="707"/>
        <end position="737"/>
    </location>
</feature>
<feature type="transmembrane region" description="Helical" evidence="2">
    <location>
        <begin position="663"/>
        <end position="683"/>
    </location>
</feature>